<feature type="non-terminal residue" evidence="2">
    <location>
        <position position="1"/>
    </location>
</feature>
<feature type="non-terminal residue" evidence="2">
    <location>
        <position position="343"/>
    </location>
</feature>
<evidence type="ECO:0000313" key="3">
    <source>
        <dbReference type="Proteomes" id="UP000053638"/>
    </source>
</evidence>
<dbReference type="CDD" id="cd09851">
    <property type="entry name" value="HTLV-1-like_HR1-HR2"/>
    <property type="match status" value="1"/>
</dbReference>
<dbReference type="Proteomes" id="UP000053638">
    <property type="component" value="Unassembled WGS sequence"/>
</dbReference>
<organism evidence="2 3">
    <name type="scientific">Phaethon lepturus</name>
    <name type="common">White-tailed tropicbird</name>
    <dbReference type="NCBI Taxonomy" id="97097"/>
    <lineage>
        <taxon>Eukaryota</taxon>
        <taxon>Metazoa</taxon>
        <taxon>Chordata</taxon>
        <taxon>Craniata</taxon>
        <taxon>Vertebrata</taxon>
        <taxon>Euteleostomi</taxon>
        <taxon>Archelosauria</taxon>
        <taxon>Archosauria</taxon>
        <taxon>Dinosauria</taxon>
        <taxon>Saurischia</taxon>
        <taxon>Theropoda</taxon>
        <taxon>Coelurosauria</taxon>
        <taxon>Aves</taxon>
        <taxon>Neognathae</taxon>
        <taxon>Neoaves</taxon>
        <taxon>Phaethontimorphae</taxon>
        <taxon>Phaethontiformes</taxon>
        <taxon>Phaethontidae</taxon>
        <taxon>Phaethon</taxon>
    </lineage>
</organism>
<dbReference type="Pfam" id="PF00429">
    <property type="entry name" value="TLV_coat"/>
    <property type="match status" value="1"/>
</dbReference>
<dbReference type="AlphaFoldDB" id="A0A091TI74"/>
<dbReference type="PANTHER" id="PTHR10424">
    <property type="entry name" value="VIRAL ENVELOPE PROTEIN"/>
    <property type="match status" value="1"/>
</dbReference>
<dbReference type="Gene3D" id="1.10.287.210">
    <property type="match status" value="1"/>
</dbReference>
<dbReference type="InterPro" id="IPR018154">
    <property type="entry name" value="TLV/ENV_coat_polyprotein"/>
</dbReference>
<dbReference type="PhylomeDB" id="A0A091TI74"/>
<keyword evidence="1" id="KW-0812">Transmembrane</keyword>
<evidence type="ECO:0008006" key="4">
    <source>
        <dbReference type="Google" id="ProtNLM"/>
    </source>
</evidence>
<keyword evidence="1" id="KW-1133">Transmembrane helix</keyword>
<keyword evidence="1" id="KW-0472">Membrane</keyword>
<evidence type="ECO:0000313" key="2">
    <source>
        <dbReference type="EMBL" id="KFQ74217.1"/>
    </source>
</evidence>
<accession>A0A091TI74</accession>
<dbReference type="PANTHER" id="PTHR10424:SF82">
    <property type="entry name" value="ENVELOPE GLYCOPROTEIN-RELATED"/>
    <property type="match status" value="1"/>
</dbReference>
<feature type="transmembrane region" description="Helical" evidence="1">
    <location>
        <begin position="165"/>
        <end position="191"/>
    </location>
</feature>
<gene>
    <name evidence="2" type="ORF">N335_14467</name>
</gene>
<protein>
    <recommendedName>
        <fullName evidence="4">Envelope glycoprotein</fullName>
    </recommendedName>
</protein>
<feature type="transmembrane region" description="Helical" evidence="1">
    <location>
        <begin position="298"/>
        <end position="324"/>
    </location>
</feature>
<proteinExistence type="predicted"/>
<reference evidence="2 3" key="1">
    <citation type="submission" date="2014-04" db="EMBL/GenBank/DDBJ databases">
        <title>Genome evolution of avian class.</title>
        <authorList>
            <person name="Zhang G."/>
            <person name="Li C."/>
        </authorList>
    </citation>
    <scope>NUCLEOTIDE SEQUENCE [LARGE SCALE GENOMIC DNA]</scope>
    <source>
        <strain evidence="2">BGI_N335</strain>
    </source>
</reference>
<dbReference type="EMBL" id="KK452120">
    <property type="protein sequence ID" value="KFQ74217.1"/>
    <property type="molecule type" value="Genomic_DNA"/>
</dbReference>
<name>A0A091TI74_PHALP</name>
<sequence>LMQASYLVLNNTNPNMTQHCWLCYDIKLPFYEAMGIHLEAKRVNGSNLTQCLWNSEGRKPGLTMQYVSGQGRCIGNVPPEKIKLCQTNTSLKEKPPADWLIPANNTKWICSKTGITPCLSLKVFNESEEFCIQVMIIPQIIYHPEEFVYNYQNTQSHHLQKREPFTLTVLTVATLIAVGATGAGTGITSLVQQNQKFQSLRIAVDEDLLRIEKSISALEKSLRSLSEVVLQNRRGLDLMFLQQGGLCAALGEQCCVYADHTGVVRDTMTKLREGLEKWKREREMQQSWYESWFNHSPWLTTLLSTIAGPLIILILVLTFGPCIFNRVVTIVKNRLEAAHLMII</sequence>
<evidence type="ECO:0000256" key="1">
    <source>
        <dbReference type="SAM" id="Phobius"/>
    </source>
</evidence>
<keyword evidence="3" id="KW-1185">Reference proteome</keyword>
<dbReference type="SUPFAM" id="SSF58069">
    <property type="entry name" value="Virus ectodomain"/>
    <property type="match status" value="1"/>
</dbReference>